<feature type="domain" description="Leucine-binding protein" evidence="6">
    <location>
        <begin position="71"/>
        <end position="393"/>
    </location>
</feature>
<feature type="compositionally biased region" description="Polar residues" evidence="4">
    <location>
        <begin position="45"/>
        <end position="55"/>
    </location>
</feature>
<organism evidence="7 8">
    <name type="scientific">Methylocystis bryophila</name>
    <dbReference type="NCBI Taxonomy" id="655015"/>
    <lineage>
        <taxon>Bacteria</taxon>
        <taxon>Pseudomonadati</taxon>
        <taxon>Pseudomonadota</taxon>
        <taxon>Alphaproteobacteria</taxon>
        <taxon>Hyphomicrobiales</taxon>
        <taxon>Methylocystaceae</taxon>
        <taxon>Methylocystis</taxon>
    </lineage>
</organism>
<evidence type="ECO:0000313" key="8">
    <source>
        <dbReference type="Proteomes" id="UP000193978"/>
    </source>
</evidence>
<keyword evidence="3" id="KW-0813">Transport</keyword>
<dbReference type="Pfam" id="PF13458">
    <property type="entry name" value="Peripla_BP_6"/>
    <property type="match status" value="1"/>
</dbReference>
<dbReference type="InterPro" id="IPR028081">
    <property type="entry name" value="Leu-bd"/>
</dbReference>
<evidence type="ECO:0000313" key="7">
    <source>
        <dbReference type="EMBL" id="ARN83415.1"/>
    </source>
</evidence>
<reference evidence="7 8" key="1">
    <citation type="submission" date="2017-02" db="EMBL/GenBank/DDBJ databases">
        <authorList>
            <person name="Peterson S.W."/>
        </authorList>
    </citation>
    <scope>NUCLEOTIDE SEQUENCE [LARGE SCALE GENOMIC DNA]</scope>
    <source>
        <strain evidence="7 8">S285</strain>
    </source>
</reference>
<dbReference type="STRING" id="655015.B1812_05520"/>
<protein>
    <submittedName>
        <fullName evidence="7">Ethanolamine utilization protein EutM</fullName>
    </submittedName>
</protein>
<dbReference type="Proteomes" id="UP000193978">
    <property type="component" value="Chromosome"/>
</dbReference>
<proteinExistence type="inferred from homology"/>
<gene>
    <name evidence="7" type="ORF">B1812_05520</name>
</gene>
<dbReference type="PANTHER" id="PTHR30483">
    <property type="entry name" value="LEUCINE-SPECIFIC-BINDING PROTEIN"/>
    <property type="match status" value="1"/>
</dbReference>
<evidence type="ECO:0000256" key="2">
    <source>
        <dbReference type="ARBA" id="ARBA00022729"/>
    </source>
</evidence>
<name>A0A1W6N0Q2_9HYPH</name>
<feature type="region of interest" description="Disordered" evidence="4">
    <location>
        <begin position="38"/>
        <end position="61"/>
    </location>
</feature>
<evidence type="ECO:0000256" key="3">
    <source>
        <dbReference type="ARBA" id="ARBA00022970"/>
    </source>
</evidence>
<keyword evidence="3" id="KW-0029">Amino-acid transport</keyword>
<evidence type="ECO:0000256" key="1">
    <source>
        <dbReference type="ARBA" id="ARBA00010062"/>
    </source>
</evidence>
<dbReference type="PANTHER" id="PTHR30483:SF6">
    <property type="entry name" value="PERIPLASMIC BINDING PROTEIN OF ABC TRANSPORTER FOR NATURAL AMINO ACIDS"/>
    <property type="match status" value="1"/>
</dbReference>
<dbReference type="EMBL" id="CP019948">
    <property type="protein sequence ID" value="ARN83415.1"/>
    <property type="molecule type" value="Genomic_DNA"/>
</dbReference>
<dbReference type="RefSeq" id="WP_085773536.1">
    <property type="nucleotide sequence ID" value="NZ_AP027149.1"/>
</dbReference>
<sequence>MSRPALDRRAPSRAGFSLALAAAAVLLCACNPTGGSSRSDLKLTAPSSGSAQSQALPPLAGEPSELIGQGPIKIALIVPLTQASGPSSVGASLRNAAQLAYLESGQSDVSIVVKDDHSSPAGAATAAQAAVNEGAELILGPVFAAGVKEAGRVAKGAGKPVIAFSTDSSAAARGVYLLSFLVEGNVERIIDFAAQRGKKSAAALVPDNEYGALALAQFQQSAANHGMRVVVIEKYKPGQPADAVKRIAAVAGQIDTLFIPDSPEAMGAVARELTAANLDSKHVQILGTSLWNDPRALKLPALQGAWFAAPENAGFNAFAGRYRAKFGSEPSRIATLTYDAVTLAIALSRQQGSQRFTDSSLTNPAGFNGADGVFRFRAEGLNDRALSVLEINDAQPRVISPAPRTLGPASSG</sequence>
<keyword evidence="8" id="KW-1185">Reference proteome</keyword>
<dbReference type="InterPro" id="IPR028082">
    <property type="entry name" value="Peripla_BP_I"/>
</dbReference>
<dbReference type="GO" id="GO:0006865">
    <property type="term" value="P:amino acid transport"/>
    <property type="evidence" value="ECO:0007669"/>
    <property type="project" value="UniProtKB-KW"/>
</dbReference>
<dbReference type="SUPFAM" id="SSF53822">
    <property type="entry name" value="Periplasmic binding protein-like I"/>
    <property type="match status" value="1"/>
</dbReference>
<accession>A0A1W6N0Q2</accession>
<evidence type="ECO:0000256" key="5">
    <source>
        <dbReference type="SAM" id="SignalP"/>
    </source>
</evidence>
<evidence type="ECO:0000256" key="4">
    <source>
        <dbReference type="SAM" id="MobiDB-lite"/>
    </source>
</evidence>
<feature type="signal peptide" evidence="5">
    <location>
        <begin position="1"/>
        <end position="29"/>
    </location>
</feature>
<dbReference type="Gene3D" id="3.40.50.2300">
    <property type="match status" value="2"/>
</dbReference>
<dbReference type="AlphaFoldDB" id="A0A1W6N0Q2"/>
<dbReference type="CDD" id="cd06339">
    <property type="entry name" value="PBP1_YraM_LppC_lipoprotein-like"/>
    <property type="match status" value="1"/>
</dbReference>
<dbReference type="KEGG" id="mbry:B1812_05520"/>
<feature type="chain" id="PRO_5012280832" evidence="5">
    <location>
        <begin position="30"/>
        <end position="412"/>
    </location>
</feature>
<keyword evidence="2 5" id="KW-0732">Signal</keyword>
<dbReference type="InterPro" id="IPR051010">
    <property type="entry name" value="BCAA_transport"/>
</dbReference>
<comment type="similarity">
    <text evidence="1">Belongs to the leucine-binding protein family.</text>
</comment>
<evidence type="ECO:0000259" key="6">
    <source>
        <dbReference type="Pfam" id="PF13458"/>
    </source>
</evidence>
<dbReference type="PROSITE" id="PS51257">
    <property type="entry name" value="PROKAR_LIPOPROTEIN"/>
    <property type="match status" value="1"/>
</dbReference>